<sequence length="464" mass="53187">MRPHILSRTEVIGRQTSSLWKIYSRPRAFPVWTRVLSAPCPRFTNLRALDDILCRRFTRVQNGDGKYGGGEGQAISKAASVVPPALEHKSAKDLKRTNEESLTGLQNDSRLVTFWGSFNCKSTKPNQLFKSYLQLPVPRLQYLSQEQVYGLLSRISIIKKGDENTMLQYLTIIDDMKTGRVPIPRYHWNTAISFVAKCYRHLTDHDLQSGLFLWKEMERFSYVNLIMYYGKQGDGRGIRHAYREFIRTGEVVDIVVLNAVMTALIDAGEPQAAEDVLMHLIQLPTKLKSEPSSEDQSARKLHKDIRNLRWILAQQGFDPRMDLRLAPLAPDLVSFAIFIDYHARETADFGKILSLLNDLSECGINPEASILQSLFKGFALHGSVRYTPWTLQRLNAVFDAFMNRGYCINQDATLWCLRAHVILAGKKRGREVWEIVKMRWIEQGGNESEISEVEHRLSRMKKDL</sequence>
<reference evidence="1 2" key="1">
    <citation type="submission" date="2019-06" db="EMBL/GenBank/DDBJ databases">
        <authorList>
            <person name="Palmer J.M."/>
        </authorList>
    </citation>
    <scope>NUCLEOTIDE SEQUENCE [LARGE SCALE GENOMIC DNA]</scope>
    <source>
        <strain evidence="1 2">TWF703</strain>
    </source>
</reference>
<dbReference type="EMBL" id="WIQZ01000110">
    <property type="protein sequence ID" value="KAF3123441.1"/>
    <property type="molecule type" value="Genomic_DNA"/>
</dbReference>
<dbReference type="Proteomes" id="UP000480548">
    <property type="component" value="Unassembled WGS sequence"/>
</dbReference>
<name>A0A7C8JSV5_ORBOL</name>
<evidence type="ECO:0000313" key="1">
    <source>
        <dbReference type="EMBL" id="KAF3123441.1"/>
    </source>
</evidence>
<dbReference type="Gene3D" id="1.25.40.10">
    <property type="entry name" value="Tetratricopeptide repeat domain"/>
    <property type="match status" value="1"/>
</dbReference>
<protein>
    <recommendedName>
        <fullName evidence="3">Pentatricopeptide repeat protein</fullName>
    </recommendedName>
</protein>
<gene>
    <name evidence="1" type="ORF">TWF703_000917</name>
</gene>
<comment type="caution">
    <text evidence="1">The sequence shown here is derived from an EMBL/GenBank/DDBJ whole genome shotgun (WGS) entry which is preliminary data.</text>
</comment>
<evidence type="ECO:0008006" key="3">
    <source>
        <dbReference type="Google" id="ProtNLM"/>
    </source>
</evidence>
<proteinExistence type="predicted"/>
<evidence type="ECO:0000313" key="2">
    <source>
        <dbReference type="Proteomes" id="UP000480548"/>
    </source>
</evidence>
<organism evidence="1 2">
    <name type="scientific">Orbilia oligospora</name>
    <name type="common">Nematode-trapping fungus</name>
    <name type="synonym">Arthrobotrys oligospora</name>
    <dbReference type="NCBI Taxonomy" id="2813651"/>
    <lineage>
        <taxon>Eukaryota</taxon>
        <taxon>Fungi</taxon>
        <taxon>Dikarya</taxon>
        <taxon>Ascomycota</taxon>
        <taxon>Pezizomycotina</taxon>
        <taxon>Orbiliomycetes</taxon>
        <taxon>Orbiliales</taxon>
        <taxon>Orbiliaceae</taxon>
        <taxon>Orbilia</taxon>
    </lineage>
</organism>
<dbReference type="AlphaFoldDB" id="A0A7C8JSV5"/>
<accession>A0A7C8JSV5</accession>
<dbReference type="InterPro" id="IPR011990">
    <property type="entry name" value="TPR-like_helical_dom_sf"/>
</dbReference>